<reference evidence="1 2" key="1">
    <citation type="journal article" date="2020" name="ISME J.">
        <title>Uncovering the hidden diversity of litter-decomposition mechanisms in mushroom-forming fungi.</title>
        <authorList>
            <person name="Floudas D."/>
            <person name="Bentzer J."/>
            <person name="Ahren D."/>
            <person name="Johansson T."/>
            <person name="Persson P."/>
            <person name="Tunlid A."/>
        </authorList>
    </citation>
    <scope>NUCLEOTIDE SEQUENCE [LARGE SCALE GENOMIC DNA]</scope>
    <source>
        <strain evidence="1 2">CBS 406.79</strain>
    </source>
</reference>
<evidence type="ECO:0000313" key="1">
    <source>
        <dbReference type="EMBL" id="KAF5353624.1"/>
    </source>
</evidence>
<organism evidence="1 2">
    <name type="scientific">Collybiopsis confluens</name>
    <dbReference type="NCBI Taxonomy" id="2823264"/>
    <lineage>
        <taxon>Eukaryota</taxon>
        <taxon>Fungi</taxon>
        <taxon>Dikarya</taxon>
        <taxon>Basidiomycota</taxon>
        <taxon>Agaricomycotina</taxon>
        <taxon>Agaricomycetes</taxon>
        <taxon>Agaricomycetidae</taxon>
        <taxon>Agaricales</taxon>
        <taxon>Marasmiineae</taxon>
        <taxon>Omphalotaceae</taxon>
        <taxon>Collybiopsis</taxon>
    </lineage>
</organism>
<dbReference type="AlphaFoldDB" id="A0A8H5FYH7"/>
<proteinExistence type="predicted"/>
<gene>
    <name evidence="1" type="ORF">D9757_012456</name>
</gene>
<keyword evidence="2" id="KW-1185">Reference proteome</keyword>
<dbReference type="Proteomes" id="UP000518752">
    <property type="component" value="Unassembled WGS sequence"/>
</dbReference>
<evidence type="ECO:0000313" key="2">
    <source>
        <dbReference type="Proteomes" id="UP000518752"/>
    </source>
</evidence>
<protein>
    <submittedName>
        <fullName evidence="1">Uncharacterized protein</fullName>
    </submittedName>
</protein>
<comment type="caution">
    <text evidence="1">The sequence shown here is derived from an EMBL/GenBank/DDBJ whole genome shotgun (WGS) entry which is preliminary data.</text>
</comment>
<name>A0A8H5FYH7_9AGAR</name>
<sequence length="203" mass="22758">MRIKRLQAHPVGARAGALWSCMRDPEHISRTHSARWGCRRVGYSFGVEPGLKPVGSVELEAELSYVLPSEIGLHSESMAGTTTSSGYSLSISLSSFRETLLTLWIRFRQNIFISTRISATSPRILPVTGSDYDALSLNTNLNTDTNAKGDFERIRTGENVDYVIDIDQVGRQVAFKQVAFKKIMKMREPVSEKILVLFEDILY</sequence>
<accession>A0A8H5FYH7</accession>
<dbReference type="EMBL" id="JAACJN010000268">
    <property type="protein sequence ID" value="KAF5353624.1"/>
    <property type="molecule type" value="Genomic_DNA"/>
</dbReference>